<dbReference type="EMBL" id="BAABHC010000042">
    <property type="protein sequence ID" value="GAA4445237.1"/>
    <property type="molecule type" value="Genomic_DNA"/>
</dbReference>
<dbReference type="Pfam" id="PF01381">
    <property type="entry name" value="HTH_3"/>
    <property type="match status" value="1"/>
</dbReference>
<evidence type="ECO:0000256" key="1">
    <source>
        <dbReference type="SAM" id="MobiDB-lite"/>
    </source>
</evidence>
<accession>A0ABP8M8D7</accession>
<feature type="region of interest" description="Disordered" evidence="1">
    <location>
        <begin position="77"/>
        <end position="118"/>
    </location>
</feature>
<gene>
    <name evidence="3" type="ORF">GCM10023188_48130</name>
</gene>
<reference evidence="4" key="1">
    <citation type="journal article" date="2019" name="Int. J. Syst. Evol. Microbiol.">
        <title>The Global Catalogue of Microorganisms (GCM) 10K type strain sequencing project: providing services to taxonomists for standard genome sequencing and annotation.</title>
        <authorList>
            <consortium name="The Broad Institute Genomics Platform"/>
            <consortium name="The Broad Institute Genome Sequencing Center for Infectious Disease"/>
            <person name="Wu L."/>
            <person name="Ma J."/>
        </authorList>
    </citation>
    <scope>NUCLEOTIDE SEQUENCE [LARGE SCALE GENOMIC DNA]</scope>
    <source>
        <strain evidence="4">JCM 17926</strain>
    </source>
</reference>
<feature type="domain" description="HTH cro/C1-type" evidence="2">
    <location>
        <begin position="5"/>
        <end position="60"/>
    </location>
</feature>
<dbReference type="InterPro" id="IPR010982">
    <property type="entry name" value="Lambda_DNA-bd_dom_sf"/>
</dbReference>
<dbReference type="SMART" id="SM00530">
    <property type="entry name" value="HTH_XRE"/>
    <property type="match status" value="1"/>
</dbReference>
<sequence length="141" mass="15660">MVERIRQIMEHKGLTSTQLADSIEVPRAIVSHILSGRNKPSLDVILKIVSTYRDVDRNWLLLGEGSMLMSLASAVKEKEPQPPVAERASAVQEEAPMPAPSVEKVQEAPSVEKKPAAPERSIEQVMIFYSDKSFTTYRPSS</sequence>
<proteinExistence type="predicted"/>
<dbReference type="PROSITE" id="PS50943">
    <property type="entry name" value="HTH_CROC1"/>
    <property type="match status" value="1"/>
</dbReference>
<dbReference type="Proteomes" id="UP001500552">
    <property type="component" value="Unassembled WGS sequence"/>
</dbReference>
<comment type="caution">
    <text evidence="3">The sequence shown here is derived from an EMBL/GenBank/DDBJ whole genome shotgun (WGS) entry which is preliminary data.</text>
</comment>
<keyword evidence="4" id="KW-1185">Reference proteome</keyword>
<evidence type="ECO:0000313" key="4">
    <source>
        <dbReference type="Proteomes" id="UP001500552"/>
    </source>
</evidence>
<dbReference type="CDD" id="cd00093">
    <property type="entry name" value="HTH_XRE"/>
    <property type="match status" value="1"/>
</dbReference>
<protein>
    <submittedName>
        <fullName evidence="3">Helix-turn-helix transcriptional regulator</fullName>
    </submittedName>
</protein>
<dbReference type="RefSeq" id="WP_345163539.1">
    <property type="nucleotide sequence ID" value="NZ_BAABHC010000042.1"/>
</dbReference>
<evidence type="ECO:0000313" key="3">
    <source>
        <dbReference type="EMBL" id="GAA4445237.1"/>
    </source>
</evidence>
<dbReference type="Gene3D" id="1.10.260.40">
    <property type="entry name" value="lambda repressor-like DNA-binding domains"/>
    <property type="match status" value="1"/>
</dbReference>
<dbReference type="SUPFAM" id="SSF47413">
    <property type="entry name" value="lambda repressor-like DNA-binding domains"/>
    <property type="match status" value="1"/>
</dbReference>
<dbReference type="InterPro" id="IPR001387">
    <property type="entry name" value="Cro/C1-type_HTH"/>
</dbReference>
<organism evidence="3 4">
    <name type="scientific">Pontibacter saemangeumensis</name>
    <dbReference type="NCBI Taxonomy" id="1084525"/>
    <lineage>
        <taxon>Bacteria</taxon>
        <taxon>Pseudomonadati</taxon>
        <taxon>Bacteroidota</taxon>
        <taxon>Cytophagia</taxon>
        <taxon>Cytophagales</taxon>
        <taxon>Hymenobacteraceae</taxon>
        <taxon>Pontibacter</taxon>
    </lineage>
</organism>
<name>A0ABP8M8D7_9BACT</name>
<evidence type="ECO:0000259" key="2">
    <source>
        <dbReference type="PROSITE" id="PS50943"/>
    </source>
</evidence>
<feature type="compositionally biased region" description="Basic and acidic residues" evidence="1">
    <location>
        <begin position="104"/>
        <end position="118"/>
    </location>
</feature>